<dbReference type="Pfam" id="PF13884">
    <property type="entry name" value="Peptidase_S74"/>
    <property type="match status" value="1"/>
</dbReference>
<keyword evidence="8" id="KW-0175">Coiled coil</keyword>
<sequence>MSQCVVEYELSWLASCTDMKYIFATGRDEDFVGMENDTLPDFAQLEHFINSESDEQSDYFADTLANQEASRHNEPIVSSAMVSSCDVVVDSSDLIGAHRPLSNAARHGTSTNFTNQNHQHRPRITETLRNRVQERQYGVGVGTSISCGAFHISHGLPDSPPDSASEPPYSPPETNRSCSSIGNSPLDDHGASQRYAFPADTYGSIFGASLDLKSDLISSQQQHQSPVGYAGSASNLQPHGLHNLLPVGAQGSPGTSSAVPSLSVGLSMRSCMNSSAAPSIYTIEDHTGNSPLINLAPLSSLSEKNCSAGENDVIPTSRTVQQKKRKLSMTECFPIAENAMGATSTSPRVKQEPQPSPGSLATSPRQISVVGSDEDYSYEFSADSSMFNDSYQCIRFQAFQKNTWHLLFDGNFKELPLPNYRVDADKGFNFSNTDDAFVCQKKNHFQITCHVQQNGEPYYVKTTEGLKKVDNFYLHFFGVKAEAPNQMIRVEQSQSDRSKKPFHPVLLELQQDQVSKITVGRLHFNETTANNMRKKGKPNPDQRFFNLVVSLQAHCGDTTFTVIAHSSERIIVRASNPGMFENEVEQNWQRGTFSDSIFHAGRVGINTDRPDEALVVHGNLKITGHLVQPSDRRAKEGIEEADTKEQLRNVQALRVVHYKYTEEFSKTAGLKEDERGDTGVIAQEVESILPDAVRPAGNIVLPDGRQIENFLVVNKERIFMENVGAVKELCKVTDNLETRIDELERMNHKLAKLKRLDSIRSSASGSTVSNVMSNVSRHRKPCGKFSPSEGNPICANRVIQATVIILVMIMALCLIAMATLYILEWQKRNTDILLAETSGHRTTSEFHTVLNYTDPSLDYVYLPDGDPISHAENKTFKPPDVTTTLSTSNSTTISVISSSRSILLPTKQDGVASNSTSRFYTSLTSSKPEVVGKPDACVATVSCQIYCCASSASGIATTRVWTSITTPRNDVQNYSTVTERTLVTSATNDVSSLSPTDDELANNVEHFGSKERKNHNFGGPSDLSGGFNLREINRQFNLQKQRDKKTGRIPRQKRHLLTQTRELGFRGSTDGDFTPARSHIPSVKPTSHATTWDGRVSYIRLVGSNFNTTLGPSYCMPNSDEYIRCLNGDAVNYTYGIPLSKHMPDRSLTLQFHFSNSFSLQPDQCTSPVRLGACPDGQRDPMGANSIQRGPTLNHADSVARTFFIDVGRSSIVAYRFRFPVLRGDTVDLCSKPNTAAGREYVEYNLVFYRVCGD</sequence>
<reference evidence="13 14" key="1">
    <citation type="submission" date="2022-05" db="EMBL/GenBank/DDBJ databases">
        <title>A multi-omics perspective on studying reproductive biology in Daphnia sinensis.</title>
        <authorList>
            <person name="Jia J."/>
        </authorList>
    </citation>
    <scope>NUCLEOTIDE SEQUENCE [LARGE SCALE GENOMIC DNA]</scope>
    <source>
        <strain evidence="13 14">WSL</strain>
    </source>
</reference>
<dbReference type="Gene3D" id="2.60.40.1390">
    <property type="entry name" value="NDT80 DNA-binding domain"/>
    <property type="match status" value="1"/>
</dbReference>
<comment type="subcellular location">
    <subcellularLocation>
        <location evidence="1">Membrane</location>
        <topology evidence="1">Single-pass membrane protein</topology>
    </subcellularLocation>
</comment>
<evidence type="ECO:0000313" key="14">
    <source>
        <dbReference type="Proteomes" id="UP000820818"/>
    </source>
</evidence>
<feature type="region of interest" description="Disordered" evidence="9">
    <location>
        <begin position="241"/>
        <end position="261"/>
    </location>
</feature>
<dbReference type="Pfam" id="PF13888">
    <property type="entry name" value="MRF_C2"/>
    <property type="match status" value="1"/>
</dbReference>
<dbReference type="GO" id="GO:0006357">
    <property type="term" value="P:regulation of transcription by RNA polymerase II"/>
    <property type="evidence" value="ECO:0007669"/>
    <property type="project" value="UniProtKB-ARBA"/>
</dbReference>
<dbReference type="InterPro" id="IPR037141">
    <property type="entry name" value="NDT80_DNA-bd_dom_sf"/>
</dbReference>
<dbReference type="GO" id="GO:0005789">
    <property type="term" value="C:endoplasmic reticulum membrane"/>
    <property type="evidence" value="ECO:0007669"/>
    <property type="project" value="TreeGrafter"/>
</dbReference>
<organism evidence="13 14">
    <name type="scientific">Daphnia sinensis</name>
    <dbReference type="NCBI Taxonomy" id="1820382"/>
    <lineage>
        <taxon>Eukaryota</taxon>
        <taxon>Metazoa</taxon>
        <taxon>Ecdysozoa</taxon>
        <taxon>Arthropoda</taxon>
        <taxon>Crustacea</taxon>
        <taxon>Branchiopoda</taxon>
        <taxon>Diplostraca</taxon>
        <taxon>Cladocera</taxon>
        <taxon>Anomopoda</taxon>
        <taxon>Daphniidae</taxon>
        <taxon>Daphnia</taxon>
        <taxon>Daphnia similis group</taxon>
    </lineage>
</organism>
<dbReference type="InterPro" id="IPR024061">
    <property type="entry name" value="NDT80_DNA-bd_dom"/>
</dbReference>
<evidence type="ECO:0000256" key="4">
    <source>
        <dbReference type="ARBA" id="ARBA00022989"/>
    </source>
</evidence>
<evidence type="ECO:0000256" key="9">
    <source>
        <dbReference type="SAM" id="MobiDB-lite"/>
    </source>
</evidence>
<feature type="DNA-binding region" description="NDT80" evidence="7">
    <location>
        <begin position="311"/>
        <end position="584"/>
    </location>
</feature>
<dbReference type="AlphaFoldDB" id="A0AAD5KQR2"/>
<feature type="coiled-coil region" evidence="8">
    <location>
        <begin position="726"/>
        <end position="756"/>
    </location>
</feature>
<dbReference type="InterPro" id="IPR026932">
    <property type="entry name" value="MYRF_ICA"/>
</dbReference>
<dbReference type="GO" id="GO:0005634">
    <property type="term" value="C:nucleus"/>
    <property type="evidence" value="ECO:0007669"/>
    <property type="project" value="TreeGrafter"/>
</dbReference>
<feature type="region of interest" description="Disordered" evidence="9">
    <location>
        <begin position="1065"/>
        <end position="1087"/>
    </location>
</feature>
<evidence type="ECO:0000313" key="13">
    <source>
        <dbReference type="EMBL" id="KAI9558349.1"/>
    </source>
</evidence>
<dbReference type="GO" id="GO:0003700">
    <property type="term" value="F:DNA-binding transcription factor activity"/>
    <property type="evidence" value="ECO:0007669"/>
    <property type="project" value="UniProtKB-UniRule"/>
</dbReference>
<dbReference type="GO" id="GO:0045893">
    <property type="term" value="P:positive regulation of DNA-templated transcription"/>
    <property type="evidence" value="ECO:0007669"/>
    <property type="project" value="TreeGrafter"/>
</dbReference>
<dbReference type="GO" id="GO:0043565">
    <property type="term" value="F:sequence-specific DNA binding"/>
    <property type="evidence" value="ECO:0007669"/>
    <property type="project" value="TreeGrafter"/>
</dbReference>
<dbReference type="Pfam" id="PF13887">
    <property type="entry name" value="MYRF_ICA"/>
    <property type="match status" value="1"/>
</dbReference>
<dbReference type="SUPFAM" id="SSF49417">
    <property type="entry name" value="p53-like transcription factors"/>
    <property type="match status" value="1"/>
</dbReference>
<dbReference type="InterPro" id="IPR051577">
    <property type="entry name" value="MRF-like"/>
</dbReference>
<evidence type="ECO:0000256" key="7">
    <source>
        <dbReference type="PROSITE-ProRule" id="PRU00850"/>
    </source>
</evidence>
<evidence type="ECO:0000256" key="5">
    <source>
        <dbReference type="ARBA" id="ARBA00023125"/>
    </source>
</evidence>
<evidence type="ECO:0000256" key="1">
    <source>
        <dbReference type="ARBA" id="ARBA00004167"/>
    </source>
</evidence>
<feature type="region of interest" description="Disordered" evidence="9">
    <location>
        <begin position="340"/>
        <end position="365"/>
    </location>
</feature>
<dbReference type="PANTHER" id="PTHR13029:SF18">
    <property type="entry name" value="MYELIN REGULATORY FACTOR HOMOLOG 1"/>
    <property type="match status" value="1"/>
</dbReference>
<evidence type="ECO:0000256" key="10">
    <source>
        <dbReference type="SAM" id="Phobius"/>
    </source>
</evidence>
<evidence type="ECO:0000256" key="3">
    <source>
        <dbReference type="ARBA" id="ARBA00022692"/>
    </source>
</evidence>
<dbReference type="PROSITE" id="PS51688">
    <property type="entry name" value="ICA"/>
    <property type="match status" value="1"/>
</dbReference>
<keyword evidence="3 10" id="KW-0812">Transmembrane</keyword>
<dbReference type="InterPro" id="IPR030392">
    <property type="entry name" value="S74_ICA"/>
</dbReference>
<proteinExistence type="inferred from homology"/>
<dbReference type="InterPro" id="IPR008967">
    <property type="entry name" value="p53-like_TF_DNA-bd_sf"/>
</dbReference>
<accession>A0AAD5KQR2</accession>
<feature type="domain" description="Peptidase S74" evidence="12">
    <location>
        <begin position="630"/>
        <end position="740"/>
    </location>
</feature>
<dbReference type="GO" id="GO:0016540">
    <property type="term" value="P:protein autoprocessing"/>
    <property type="evidence" value="ECO:0007669"/>
    <property type="project" value="InterPro"/>
</dbReference>
<evidence type="ECO:0000259" key="11">
    <source>
        <dbReference type="PROSITE" id="PS51517"/>
    </source>
</evidence>
<evidence type="ECO:0000256" key="2">
    <source>
        <dbReference type="ARBA" id="ARBA00008221"/>
    </source>
</evidence>
<protein>
    <recommendedName>
        <fullName evidence="15">Myelin regulatory factor</fullName>
    </recommendedName>
</protein>
<dbReference type="CDD" id="cd10144">
    <property type="entry name" value="Peptidase_S74_CIMCD"/>
    <property type="match status" value="1"/>
</dbReference>
<keyword evidence="14" id="KW-1185">Reference proteome</keyword>
<feature type="compositionally biased region" description="Polar residues" evidence="9">
    <location>
        <begin position="174"/>
        <end position="183"/>
    </location>
</feature>
<feature type="domain" description="NDT80" evidence="11">
    <location>
        <begin position="311"/>
        <end position="584"/>
    </location>
</feature>
<dbReference type="PROSITE" id="PS51517">
    <property type="entry name" value="NDT80"/>
    <property type="match status" value="1"/>
</dbReference>
<dbReference type="EMBL" id="WJBH02000005">
    <property type="protein sequence ID" value="KAI9558349.1"/>
    <property type="molecule type" value="Genomic_DNA"/>
</dbReference>
<comment type="caution">
    <text evidence="13">The sequence shown here is derived from an EMBL/GenBank/DDBJ whole genome shotgun (WGS) entry which is preliminary data.</text>
</comment>
<keyword evidence="4 10" id="KW-1133">Transmembrane helix</keyword>
<evidence type="ECO:0000256" key="8">
    <source>
        <dbReference type="SAM" id="Coils"/>
    </source>
</evidence>
<feature type="region of interest" description="Disordered" evidence="9">
    <location>
        <begin position="152"/>
        <end position="192"/>
    </location>
</feature>
<keyword evidence="5 7" id="KW-0238">DNA-binding</keyword>
<gene>
    <name evidence="13" type="ORF">GHT06_015102</name>
</gene>
<feature type="transmembrane region" description="Helical" evidence="10">
    <location>
        <begin position="798"/>
        <end position="823"/>
    </location>
</feature>
<keyword evidence="6 10" id="KW-0472">Membrane</keyword>
<comment type="similarity">
    <text evidence="2">Belongs to the MRF family.</text>
</comment>
<evidence type="ECO:0008006" key="15">
    <source>
        <dbReference type="Google" id="ProtNLM"/>
    </source>
</evidence>
<name>A0AAD5KQR2_9CRUS</name>
<evidence type="ECO:0000259" key="12">
    <source>
        <dbReference type="PROSITE" id="PS51688"/>
    </source>
</evidence>
<dbReference type="Gene3D" id="1.10.10.10">
    <property type="entry name" value="Winged helix-like DNA-binding domain superfamily/Winged helix DNA-binding domain"/>
    <property type="match status" value="1"/>
</dbReference>
<dbReference type="InterPro" id="IPR036388">
    <property type="entry name" value="WH-like_DNA-bd_sf"/>
</dbReference>
<dbReference type="PANTHER" id="PTHR13029">
    <property type="match status" value="1"/>
</dbReference>
<evidence type="ECO:0000256" key="6">
    <source>
        <dbReference type="ARBA" id="ARBA00023136"/>
    </source>
</evidence>
<dbReference type="FunFam" id="2.60.40.1390:FF:000004">
    <property type="entry name" value="Myelin regulatory factor"/>
    <property type="match status" value="1"/>
</dbReference>
<dbReference type="InterPro" id="IPR025719">
    <property type="entry name" value="MYRF_C2"/>
</dbReference>
<dbReference type="Pfam" id="PF05224">
    <property type="entry name" value="NDT80_PhoG"/>
    <property type="match status" value="1"/>
</dbReference>
<dbReference type="Proteomes" id="UP000820818">
    <property type="component" value="Linkage Group LG5"/>
</dbReference>